<sequence>MEQKLIKNKRKTLPIELLFDIFNGSNSLFSKELKLYTHSKYKKYLYNYGKNLLTSSSIVYMFLGESFKKNLVG</sequence>
<reference evidence="1 2" key="1">
    <citation type="submission" date="2020-08" db="EMBL/GenBank/DDBJ databases">
        <authorList>
            <person name="Koutsovoulos G."/>
            <person name="Danchin GJ E."/>
        </authorList>
    </citation>
    <scope>NUCLEOTIDE SEQUENCE [LARGE SCALE GENOMIC DNA]</scope>
</reference>
<accession>A0A6V7XY25</accession>
<protein>
    <submittedName>
        <fullName evidence="1">Uncharacterized protein</fullName>
    </submittedName>
</protein>
<dbReference type="EMBL" id="CAJEWN010002557">
    <property type="protein sequence ID" value="CAD2204259.1"/>
    <property type="molecule type" value="Genomic_DNA"/>
</dbReference>
<organism evidence="1 2">
    <name type="scientific">Meloidogyne enterolobii</name>
    <name type="common">Root-knot nematode worm</name>
    <name type="synonym">Meloidogyne mayaguensis</name>
    <dbReference type="NCBI Taxonomy" id="390850"/>
    <lineage>
        <taxon>Eukaryota</taxon>
        <taxon>Metazoa</taxon>
        <taxon>Ecdysozoa</taxon>
        <taxon>Nematoda</taxon>
        <taxon>Chromadorea</taxon>
        <taxon>Rhabditida</taxon>
        <taxon>Tylenchina</taxon>
        <taxon>Tylenchomorpha</taxon>
        <taxon>Tylenchoidea</taxon>
        <taxon>Meloidogynidae</taxon>
        <taxon>Meloidogyninae</taxon>
        <taxon>Meloidogyne</taxon>
    </lineage>
</organism>
<evidence type="ECO:0000313" key="1">
    <source>
        <dbReference type="EMBL" id="CAD2204259.1"/>
    </source>
</evidence>
<dbReference type="Proteomes" id="UP000580250">
    <property type="component" value="Unassembled WGS sequence"/>
</dbReference>
<evidence type="ECO:0000313" key="2">
    <source>
        <dbReference type="Proteomes" id="UP000580250"/>
    </source>
</evidence>
<gene>
    <name evidence="1" type="ORF">MENT_LOCUS57990</name>
</gene>
<name>A0A6V7XY25_MELEN</name>
<comment type="caution">
    <text evidence="1">The sequence shown here is derived from an EMBL/GenBank/DDBJ whole genome shotgun (WGS) entry which is preliminary data.</text>
</comment>
<dbReference type="AlphaFoldDB" id="A0A6V7XY25"/>
<proteinExistence type="predicted"/>